<evidence type="ECO:0000313" key="1">
    <source>
        <dbReference type="EMBL" id="VDP40560.1"/>
    </source>
</evidence>
<gene>
    <name evidence="1" type="ORF">HPBE_LOCUS23725</name>
</gene>
<dbReference type="WBParaSite" id="HPBE_0002372601-mRNA-1">
    <property type="protein sequence ID" value="HPBE_0002372601-mRNA-1"/>
    <property type="gene ID" value="HPBE_0002372601"/>
</dbReference>
<dbReference type="EMBL" id="UZAH01035400">
    <property type="protein sequence ID" value="VDP40560.1"/>
    <property type="molecule type" value="Genomic_DNA"/>
</dbReference>
<dbReference type="AlphaFoldDB" id="A0A183GM06"/>
<evidence type="ECO:0000313" key="3">
    <source>
        <dbReference type="WBParaSite" id="HPBE_0002372601-mRNA-1"/>
    </source>
</evidence>
<sequence length="158" mass="18170">MQDSPFACMLMFPDPMDALTLRFDSEKMRELWMVKLATCSHQMVRAQLDEVAYKFYTMSTKHDSDMDGSCKPVHEFFLTQPFRVTHNFAISQTAPITIYHPIRMLSHSMKIFERIFDSRIREIVKLSDNQCGFVSGCGTIDVIHAARLLGPDSSKLLQ</sequence>
<keyword evidence="2" id="KW-1185">Reference proteome</keyword>
<name>A0A183GM06_HELPZ</name>
<organism evidence="2 3">
    <name type="scientific">Heligmosomoides polygyrus</name>
    <name type="common">Parasitic roundworm</name>
    <dbReference type="NCBI Taxonomy" id="6339"/>
    <lineage>
        <taxon>Eukaryota</taxon>
        <taxon>Metazoa</taxon>
        <taxon>Ecdysozoa</taxon>
        <taxon>Nematoda</taxon>
        <taxon>Chromadorea</taxon>
        <taxon>Rhabditida</taxon>
        <taxon>Rhabditina</taxon>
        <taxon>Rhabditomorpha</taxon>
        <taxon>Strongyloidea</taxon>
        <taxon>Heligmosomidae</taxon>
        <taxon>Heligmosomoides</taxon>
    </lineage>
</organism>
<dbReference type="OrthoDB" id="5831850at2759"/>
<evidence type="ECO:0000313" key="2">
    <source>
        <dbReference type="Proteomes" id="UP000050761"/>
    </source>
</evidence>
<proteinExistence type="predicted"/>
<reference evidence="1 2" key="1">
    <citation type="submission" date="2018-11" db="EMBL/GenBank/DDBJ databases">
        <authorList>
            <consortium name="Pathogen Informatics"/>
        </authorList>
    </citation>
    <scope>NUCLEOTIDE SEQUENCE [LARGE SCALE GENOMIC DNA]</scope>
</reference>
<protein>
    <submittedName>
        <fullName evidence="3">Reverse transcriptase domain-containing protein</fullName>
    </submittedName>
</protein>
<accession>A0A183GM06</accession>
<accession>A0A3P8DAR3</accession>
<dbReference type="Proteomes" id="UP000050761">
    <property type="component" value="Unassembled WGS sequence"/>
</dbReference>
<reference evidence="3" key="2">
    <citation type="submission" date="2019-09" db="UniProtKB">
        <authorList>
            <consortium name="WormBaseParasite"/>
        </authorList>
    </citation>
    <scope>IDENTIFICATION</scope>
</reference>